<dbReference type="PRINTS" id="PR00633">
    <property type="entry name" value="RCCNDNSATION"/>
</dbReference>
<sequence>MRCVKTLAGRKRGMPTVPLMNPNSPLVSSTSASASTKPSPKAYVLTPEEQLARVQDFSLTSPAIPIAGTSLQWSFAYWMSEDAVDELKLQFFDGASWVTSWSRSSRRGWQRVSTRLPASTIAVRFVGSTGNPGDRLMAVDDVRTGPVDFMDLTCDFEFDSCNWFSALPGSTWQHVVDANASGQHEVENGKSHLWASNTSEGKESQFVLESSHYMTAGEHALAFAYQVIGSPAAALELQYKTASNDWVQLFAKTGGQGSDWREAIVSIPAGSTALRFQANLTSEDAVSLDSLRIWKDATSCSFEADLCSWLPGGQERSDWERRSGSTATVATGPDSAFRGQWYIFVEGHDQHWLDPTVTTPWFPATFAETYMEFAYHMLGSGVGNLELQFFHAGQWRTRWSKQGSQGDLWLQQKLSIPSDAEALRFVSTQATSWMSDVAVDEVIHWLPDSPNSQDIQDSQPEAGLTLTAGGFHTCVLTSSGLLKCWGAGEYGRLGLGDEESRGDGPAEMGENLPVVDVGGDVLQVASGHWHSCALLRAGAVKCWGHGHRGQLGNGRSWNADFGDRPGEMGDALPVLDLGSNGSQPKHAVKVACGGEHSCALFQDGTTKCWGGNDFGQLGLGDADSRGRMSSQMGTALPSVDLGAHFAVAELAAGGAATCALSQAGEIKCWGSPLGWGTSEALGDGPNEMGENLPVIDLGQKATQIAMGDWHACAVLEDSSWTMS</sequence>
<name>A0A812SI57_9DINO</name>
<dbReference type="Gene3D" id="2.130.10.30">
    <property type="entry name" value="Regulator of chromosome condensation 1/beta-lactamase-inhibitor protein II"/>
    <property type="match status" value="2"/>
</dbReference>
<dbReference type="GO" id="GO:0016020">
    <property type="term" value="C:membrane"/>
    <property type="evidence" value="ECO:0007669"/>
    <property type="project" value="InterPro"/>
</dbReference>
<dbReference type="AlphaFoldDB" id="A0A812SI57"/>
<keyword evidence="5" id="KW-1185">Reference proteome</keyword>
<dbReference type="PROSITE" id="PS50012">
    <property type="entry name" value="RCC1_3"/>
    <property type="match status" value="3"/>
</dbReference>
<dbReference type="PANTHER" id="PTHR45982:SF1">
    <property type="entry name" value="REGULATOR OF CHROMOSOME CONDENSATION"/>
    <property type="match status" value="1"/>
</dbReference>
<dbReference type="CDD" id="cd06263">
    <property type="entry name" value="MAM"/>
    <property type="match status" value="1"/>
</dbReference>
<dbReference type="InterPro" id="IPR000408">
    <property type="entry name" value="Reg_chr_condens"/>
</dbReference>
<dbReference type="Proteomes" id="UP000604046">
    <property type="component" value="Unassembled WGS sequence"/>
</dbReference>
<evidence type="ECO:0000313" key="4">
    <source>
        <dbReference type="EMBL" id="CAE7479737.1"/>
    </source>
</evidence>
<dbReference type="SUPFAM" id="SSF49899">
    <property type="entry name" value="Concanavalin A-like lectins/glucanases"/>
    <property type="match status" value="3"/>
</dbReference>
<evidence type="ECO:0000256" key="2">
    <source>
        <dbReference type="SAM" id="MobiDB-lite"/>
    </source>
</evidence>
<feature type="domain" description="MAM" evidence="3">
    <location>
        <begin position="298"/>
        <end position="442"/>
    </location>
</feature>
<proteinExistence type="predicted"/>
<feature type="repeat" description="RCC1" evidence="1">
    <location>
        <begin position="604"/>
        <end position="663"/>
    </location>
</feature>
<dbReference type="PROSITE" id="PS50060">
    <property type="entry name" value="MAM_2"/>
    <property type="match status" value="2"/>
</dbReference>
<dbReference type="InterPro" id="IPR013320">
    <property type="entry name" value="ConA-like_dom_sf"/>
</dbReference>
<dbReference type="OrthoDB" id="412155at2759"/>
<evidence type="ECO:0000259" key="3">
    <source>
        <dbReference type="PROSITE" id="PS50060"/>
    </source>
</evidence>
<dbReference type="Pfam" id="PF00415">
    <property type="entry name" value="RCC1"/>
    <property type="match status" value="1"/>
</dbReference>
<dbReference type="InterPro" id="IPR000998">
    <property type="entry name" value="MAM_dom"/>
</dbReference>
<accession>A0A812SI57</accession>
<protein>
    <recommendedName>
        <fullName evidence="3">MAM domain-containing protein</fullName>
    </recommendedName>
</protein>
<dbReference type="SMART" id="SM00137">
    <property type="entry name" value="MAM"/>
    <property type="match status" value="1"/>
</dbReference>
<dbReference type="GO" id="GO:0005085">
    <property type="term" value="F:guanyl-nucleotide exchange factor activity"/>
    <property type="evidence" value="ECO:0007669"/>
    <property type="project" value="TreeGrafter"/>
</dbReference>
<dbReference type="InterPro" id="IPR051553">
    <property type="entry name" value="Ran_GTPase-activating"/>
</dbReference>
<gene>
    <name evidence="4" type="ORF">SNAT2548_LOCUS26941</name>
</gene>
<dbReference type="GO" id="GO:0005737">
    <property type="term" value="C:cytoplasm"/>
    <property type="evidence" value="ECO:0007669"/>
    <property type="project" value="TreeGrafter"/>
</dbReference>
<evidence type="ECO:0000256" key="1">
    <source>
        <dbReference type="PROSITE-ProRule" id="PRU00235"/>
    </source>
</evidence>
<evidence type="ECO:0000313" key="5">
    <source>
        <dbReference type="Proteomes" id="UP000604046"/>
    </source>
</evidence>
<feature type="region of interest" description="Disordered" evidence="2">
    <location>
        <begin position="13"/>
        <end position="41"/>
    </location>
</feature>
<feature type="compositionally biased region" description="Low complexity" evidence="2">
    <location>
        <begin position="28"/>
        <end position="41"/>
    </location>
</feature>
<dbReference type="Pfam" id="PF13540">
    <property type="entry name" value="RCC1_2"/>
    <property type="match status" value="1"/>
</dbReference>
<dbReference type="Gene3D" id="2.60.120.200">
    <property type="match status" value="3"/>
</dbReference>
<dbReference type="EMBL" id="CAJNDS010002447">
    <property type="protein sequence ID" value="CAE7479737.1"/>
    <property type="molecule type" value="Genomic_DNA"/>
</dbReference>
<feature type="repeat" description="RCC1" evidence="1">
    <location>
        <begin position="480"/>
        <end position="537"/>
    </location>
</feature>
<dbReference type="PANTHER" id="PTHR45982">
    <property type="entry name" value="REGULATOR OF CHROMOSOME CONDENSATION"/>
    <property type="match status" value="1"/>
</dbReference>
<feature type="domain" description="MAM" evidence="3">
    <location>
        <begin position="152"/>
        <end position="302"/>
    </location>
</feature>
<dbReference type="InterPro" id="IPR009091">
    <property type="entry name" value="RCC1/BLIP-II"/>
</dbReference>
<organism evidence="4 5">
    <name type="scientific">Symbiodinium natans</name>
    <dbReference type="NCBI Taxonomy" id="878477"/>
    <lineage>
        <taxon>Eukaryota</taxon>
        <taxon>Sar</taxon>
        <taxon>Alveolata</taxon>
        <taxon>Dinophyceae</taxon>
        <taxon>Suessiales</taxon>
        <taxon>Symbiodiniaceae</taxon>
        <taxon>Symbiodinium</taxon>
    </lineage>
</organism>
<feature type="repeat" description="RCC1" evidence="1">
    <location>
        <begin position="538"/>
        <end position="603"/>
    </location>
</feature>
<dbReference type="SUPFAM" id="SSF50985">
    <property type="entry name" value="RCC1/BLIP-II"/>
    <property type="match status" value="1"/>
</dbReference>
<comment type="caution">
    <text evidence="4">The sequence shown here is derived from an EMBL/GenBank/DDBJ whole genome shotgun (WGS) entry which is preliminary data.</text>
</comment>
<reference evidence="4" key="1">
    <citation type="submission" date="2021-02" db="EMBL/GenBank/DDBJ databases">
        <authorList>
            <person name="Dougan E. K."/>
            <person name="Rhodes N."/>
            <person name="Thang M."/>
            <person name="Chan C."/>
        </authorList>
    </citation>
    <scope>NUCLEOTIDE SEQUENCE</scope>
</reference>
<dbReference type="Pfam" id="PF00629">
    <property type="entry name" value="MAM"/>
    <property type="match status" value="2"/>
</dbReference>